<keyword evidence="2" id="KW-1185">Reference proteome</keyword>
<name>A0A921NSF2_9GAMM</name>
<reference evidence="1" key="1">
    <citation type="submission" date="2017-10" db="EMBL/GenBank/DDBJ databases">
        <title>Whole genome sequencing of members of genus Pseudoxanthomonas.</title>
        <authorList>
            <person name="Kumar S."/>
            <person name="Bansal K."/>
            <person name="Kaur A."/>
            <person name="Patil P."/>
            <person name="Sharma S."/>
            <person name="Patil P.B."/>
        </authorList>
    </citation>
    <scope>NUCLEOTIDE SEQUENCE</scope>
    <source>
        <strain evidence="1">DSM 22914</strain>
    </source>
</reference>
<evidence type="ECO:0000313" key="2">
    <source>
        <dbReference type="Proteomes" id="UP000717981"/>
    </source>
</evidence>
<dbReference type="Proteomes" id="UP000717981">
    <property type="component" value="Unassembled WGS sequence"/>
</dbReference>
<comment type="caution">
    <text evidence="1">The sequence shown here is derived from an EMBL/GenBank/DDBJ whole genome shotgun (WGS) entry which is preliminary data.</text>
</comment>
<proteinExistence type="predicted"/>
<gene>
    <name evidence="1" type="ORF">CR938_09480</name>
</gene>
<protein>
    <recommendedName>
        <fullName evidence="3">Methyltransferase domain-containing protein</fullName>
    </recommendedName>
</protein>
<dbReference type="AlphaFoldDB" id="A0A921NSF2"/>
<sequence>MPVPASSRQPGASTWFSGQAGQWLLAEERRWLAGALASRPVRPWLWVAPVAAGGWRPPSPRGLLLHQDGAGYAGSVRCGLPLPLPSECVGDVVLQHPAPERLDALLEESVRVLVEGGRLWLCVFTPWSPYRLRGGGAPGFAPSPGLCRRRLRALGLQYLAPAHFVGPCWRMRPGAGGAAAPLRAACVIMAEKRVAAPVAPLPLRWRRGAAPAA</sequence>
<organism evidence="1 2">
    <name type="scientific">Pseudoxanthomonas taiwanensis</name>
    <dbReference type="NCBI Taxonomy" id="176598"/>
    <lineage>
        <taxon>Bacteria</taxon>
        <taxon>Pseudomonadati</taxon>
        <taxon>Pseudomonadota</taxon>
        <taxon>Gammaproteobacteria</taxon>
        <taxon>Lysobacterales</taxon>
        <taxon>Lysobacteraceae</taxon>
        <taxon>Pseudoxanthomonas</taxon>
    </lineage>
</organism>
<dbReference type="OrthoDB" id="5983563at2"/>
<accession>A0A921NSF2</accession>
<dbReference type="EMBL" id="PDWK01000044">
    <property type="protein sequence ID" value="KAF1688577.1"/>
    <property type="molecule type" value="Genomic_DNA"/>
</dbReference>
<dbReference type="SUPFAM" id="SSF53335">
    <property type="entry name" value="S-adenosyl-L-methionine-dependent methyltransferases"/>
    <property type="match status" value="1"/>
</dbReference>
<evidence type="ECO:0000313" key="1">
    <source>
        <dbReference type="EMBL" id="KAF1688577.1"/>
    </source>
</evidence>
<dbReference type="InterPro" id="IPR029063">
    <property type="entry name" value="SAM-dependent_MTases_sf"/>
</dbReference>
<evidence type="ECO:0008006" key="3">
    <source>
        <dbReference type="Google" id="ProtNLM"/>
    </source>
</evidence>
<dbReference type="RefSeq" id="WP_162124775.1">
    <property type="nucleotide sequence ID" value="NZ_PDWK01000044.1"/>
</dbReference>